<comment type="caution">
    <text evidence="2">The sequence shown here is derived from an EMBL/GenBank/DDBJ whole genome shotgun (WGS) entry which is preliminary data.</text>
</comment>
<reference evidence="2" key="2">
    <citation type="submission" date="2021-01" db="EMBL/GenBank/DDBJ databases">
        <authorList>
            <person name="Mieszkin S."/>
            <person name="Pouder E."/>
            <person name="Alain K."/>
        </authorList>
    </citation>
    <scope>NUCLEOTIDE SEQUENCE</scope>
    <source>
        <strain evidence="2">HW T2.11</strain>
    </source>
</reference>
<feature type="transmembrane region" description="Helical" evidence="1">
    <location>
        <begin position="12"/>
        <end position="32"/>
    </location>
</feature>
<evidence type="ECO:0000313" key="2">
    <source>
        <dbReference type="EMBL" id="MCB8874921.1"/>
    </source>
</evidence>
<keyword evidence="3" id="KW-1185">Reference proteome</keyword>
<accession>A0A964DY58</accession>
<protein>
    <submittedName>
        <fullName evidence="2">Uncharacterized protein</fullName>
    </submittedName>
</protein>
<keyword evidence="1" id="KW-0812">Transmembrane</keyword>
<keyword evidence="1" id="KW-1133">Transmembrane helix</keyword>
<evidence type="ECO:0000313" key="3">
    <source>
        <dbReference type="Proteomes" id="UP000708298"/>
    </source>
</evidence>
<dbReference type="RefSeq" id="WP_227320576.1">
    <property type="nucleotide sequence ID" value="NZ_JAESVB010000002.1"/>
</dbReference>
<proteinExistence type="predicted"/>
<dbReference type="AlphaFoldDB" id="A0A964DY58"/>
<sequence length="90" mass="9550">MSKAITAGGKSVAGTGFRRNLVVLALAILWAAAHQPDRLDMPDLLIWVLTILTVALLIRAGLAIVEPAFTLAVTLAWRHPSTPTPPKDSA</sequence>
<evidence type="ECO:0000256" key="1">
    <source>
        <dbReference type="SAM" id="Phobius"/>
    </source>
</evidence>
<dbReference type="Proteomes" id="UP000708298">
    <property type="component" value="Unassembled WGS sequence"/>
</dbReference>
<feature type="transmembrane region" description="Helical" evidence="1">
    <location>
        <begin position="44"/>
        <end position="77"/>
    </location>
</feature>
<gene>
    <name evidence="2" type="ORF">ASILVAE211_06985</name>
</gene>
<keyword evidence="1" id="KW-0472">Membrane</keyword>
<dbReference type="EMBL" id="JAESVB010000002">
    <property type="protein sequence ID" value="MCB8874921.1"/>
    <property type="molecule type" value="Genomic_DNA"/>
</dbReference>
<organism evidence="2 3">
    <name type="scientific">Acidisoma silvae</name>
    <dbReference type="NCBI Taxonomy" id="2802396"/>
    <lineage>
        <taxon>Bacteria</taxon>
        <taxon>Pseudomonadati</taxon>
        <taxon>Pseudomonadota</taxon>
        <taxon>Alphaproteobacteria</taxon>
        <taxon>Acetobacterales</taxon>
        <taxon>Acidocellaceae</taxon>
        <taxon>Acidisoma</taxon>
    </lineage>
</organism>
<name>A0A964DY58_9PROT</name>
<reference evidence="2" key="1">
    <citation type="journal article" date="2021" name="Microorganisms">
        <title>Acidisoma silvae sp. nov. and Acidisomacellulosilytica sp. nov., Two Acidophilic Bacteria Isolated from Decaying Wood, Hydrolyzing Cellulose and Producing Poly-3-hydroxybutyrate.</title>
        <authorList>
            <person name="Mieszkin S."/>
            <person name="Pouder E."/>
            <person name="Uroz S."/>
            <person name="Simon-Colin C."/>
            <person name="Alain K."/>
        </authorList>
    </citation>
    <scope>NUCLEOTIDE SEQUENCE</scope>
    <source>
        <strain evidence="2">HW T2.11</strain>
    </source>
</reference>